<evidence type="ECO:0000256" key="5">
    <source>
        <dbReference type="ARBA" id="ARBA00022734"/>
    </source>
</evidence>
<organism evidence="7 8">
    <name type="scientific">Phyllobacterium pellucidum</name>
    <dbReference type="NCBI Taxonomy" id="2740464"/>
    <lineage>
        <taxon>Bacteria</taxon>
        <taxon>Pseudomonadati</taxon>
        <taxon>Pseudomonadota</taxon>
        <taxon>Alphaproteobacteria</taxon>
        <taxon>Hyphomicrobiales</taxon>
        <taxon>Phyllobacteriaceae</taxon>
        <taxon>Phyllobacterium</taxon>
    </lineage>
</organism>
<comment type="subcellular location">
    <subcellularLocation>
        <location evidence="1">Membrane</location>
        <topology evidence="1">Single-pass membrane protein</topology>
    </subcellularLocation>
</comment>
<keyword evidence="5" id="KW-0430">Lectin</keyword>
<comment type="caution">
    <text evidence="7">The sequence shown here is derived from an EMBL/GenBank/DDBJ whole genome shotgun (WGS) entry which is preliminary data.</text>
</comment>
<comment type="similarity">
    <text evidence="2">Belongs to the BA14k family.</text>
</comment>
<keyword evidence="4" id="KW-1003">Cell membrane</keyword>
<evidence type="ECO:0000256" key="2">
    <source>
        <dbReference type="ARBA" id="ARBA00010270"/>
    </source>
</evidence>
<keyword evidence="8" id="KW-1185">Reference proteome</keyword>
<protein>
    <recommendedName>
        <fullName evidence="3">Lectin-like protein BA14k</fullName>
    </recommendedName>
</protein>
<gene>
    <name evidence="7" type="ORF">HQ945_09890</name>
</gene>
<dbReference type="InterPro" id="IPR012413">
    <property type="entry name" value="BA14K"/>
</dbReference>
<reference evidence="7 8" key="1">
    <citation type="submission" date="2020-05" db="EMBL/GenBank/DDBJ databases">
        <authorList>
            <person name="Kim M.K."/>
        </authorList>
    </citation>
    <scope>NUCLEOTIDE SEQUENCE [LARGE SCALE GENOMIC DNA]</scope>
    <source>
        <strain evidence="7 8">BT25</strain>
    </source>
</reference>
<keyword evidence="4" id="KW-0472">Membrane</keyword>
<evidence type="ECO:0000313" key="7">
    <source>
        <dbReference type="EMBL" id="NTS31562.1"/>
    </source>
</evidence>
<dbReference type="AlphaFoldDB" id="A0A849VNR7"/>
<name>A0A849VNR7_9HYPH</name>
<comment type="function">
    <text evidence="6">Has immunoglobulin-binding and hemagglutination properties, and can bind to mannose. Essential for virulence. May be involved in LPS biosynthesis or polysaccharide transport.</text>
</comment>
<dbReference type="Proteomes" id="UP000550508">
    <property type="component" value="Unassembled WGS sequence"/>
</dbReference>
<evidence type="ECO:0000256" key="3">
    <source>
        <dbReference type="ARBA" id="ARBA00020552"/>
    </source>
</evidence>
<evidence type="ECO:0000256" key="1">
    <source>
        <dbReference type="ARBA" id="ARBA00004167"/>
    </source>
</evidence>
<dbReference type="RefSeq" id="WP_174208058.1">
    <property type="nucleotide sequence ID" value="NZ_JABUMX010000002.1"/>
</dbReference>
<evidence type="ECO:0000256" key="4">
    <source>
        <dbReference type="ARBA" id="ARBA00022475"/>
    </source>
</evidence>
<dbReference type="GO" id="GO:0016020">
    <property type="term" value="C:membrane"/>
    <property type="evidence" value="ECO:0007669"/>
    <property type="project" value="UniProtKB-SubCell"/>
</dbReference>
<dbReference type="Pfam" id="PF07886">
    <property type="entry name" value="BA14K"/>
    <property type="match status" value="1"/>
</dbReference>
<evidence type="ECO:0000256" key="6">
    <source>
        <dbReference type="ARBA" id="ARBA00025321"/>
    </source>
</evidence>
<dbReference type="GO" id="GO:0030246">
    <property type="term" value="F:carbohydrate binding"/>
    <property type="evidence" value="ECO:0007669"/>
    <property type="project" value="UniProtKB-KW"/>
</dbReference>
<evidence type="ECO:0000313" key="8">
    <source>
        <dbReference type="Proteomes" id="UP000550508"/>
    </source>
</evidence>
<accession>A0A849VNR7</accession>
<proteinExistence type="inferred from homology"/>
<dbReference type="EMBL" id="JABUMX010000002">
    <property type="protein sequence ID" value="NTS31562.1"/>
    <property type="molecule type" value="Genomic_DNA"/>
</dbReference>
<sequence length="182" mass="20473">MKRVRGTASRKEEKLKKLTSVLSALAMVGGMATATSVPAYSAPLAPVAIETGNANIDQVQYRRHWRGGGWNGNRGWYGDRGWGGRPYWRGGGGYWGGYRGYNYYRPGYRYYNGAWFPLAAFGTGLIIGNALSAPPVYRYGGPVYRTGGSHVRWCYDRYRSYRAYDNSFQPYSGPRRQCVSPY</sequence>